<protein>
    <submittedName>
        <fullName evidence="8">Integrase</fullName>
    </submittedName>
</protein>
<dbReference type="Pfam" id="PF00589">
    <property type="entry name" value="Phage_integrase"/>
    <property type="match status" value="1"/>
</dbReference>
<evidence type="ECO:0000313" key="8">
    <source>
        <dbReference type="EMBL" id="ADI23207.1"/>
    </source>
</evidence>
<dbReference type="Gene3D" id="1.10.150.130">
    <property type="match status" value="1"/>
</dbReference>
<proteinExistence type="inferred from homology"/>
<dbReference type="CDD" id="cd00796">
    <property type="entry name" value="INT_Rci_Hp1_C"/>
    <property type="match status" value="1"/>
</dbReference>
<dbReference type="PANTHER" id="PTHR30349:SF64">
    <property type="entry name" value="PROPHAGE INTEGRASE INTD-RELATED"/>
    <property type="match status" value="1"/>
</dbReference>
<dbReference type="PROSITE" id="PS51900">
    <property type="entry name" value="CB"/>
    <property type="match status" value="1"/>
</dbReference>
<dbReference type="InterPro" id="IPR013762">
    <property type="entry name" value="Integrase-like_cat_sf"/>
</dbReference>
<dbReference type="InterPro" id="IPR011010">
    <property type="entry name" value="DNA_brk_join_enz"/>
</dbReference>
<feature type="domain" description="Core-binding (CB)" evidence="7">
    <location>
        <begin position="1"/>
        <end position="53"/>
    </location>
</feature>
<dbReference type="PROSITE" id="PS51898">
    <property type="entry name" value="TYR_RECOMBINASE"/>
    <property type="match status" value="1"/>
</dbReference>
<dbReference type="GO" id="GO:0003677">
    <property type="term" value="F:DNA binding"/>
    <property type="evidence" value="ECO:0007669"/>
    <property type="project" value="UniProtKB-UniRule"/>
</dbReference>
<dbReference type="InterPro" id="IPR044068">
    <property type="entry name" value="CB"/>
</dbReference>
<evidence type="ECO:0000256" key="3">
    <source>
        <dbReference type="ARBA" id="ARBA00023125"/>
    </source>
</evidence>
<feature type="domain" description="Tyr recombinase" evidence="6">
    <location>
        <begin position="74"/>
        <end position="242"/>
    </location>
</feature>
<evidence type="ECO:0000256" key="4">
    <source>
        <dbReference type="ARBA" id="ARBA00023172"/>
    </source>
</evidence>
<accession>E7C6Y3</accession>
<dbReference type="GO" id="GO:0015074">
    <property type="term" value="P:DNA integration"/>
    <property type="evidence" value="ECO:0007669"/>
    <property type="project" value="UniProtKB-KW"/>
</dbReference>
<evidence type="ECO:0000256" key="2">
    <source>
        <dbReference type="ARBA" id="ARBA00022908"/>
    </source>
</evidence>
<reference evidence="8" key="1">
    <citation type="submission" date="2010-01" db="EMBL/GenBank/DDBJ databases">
        <title>Genome fragments of uncultured bacteria from the North Pacific subtropical Gyre.</title>
        <authorList>
            <person name="Pham V.D."/>
            <person name="Delong E.F."/>
        </authorList>
    </citation>
    <scope>NUCLEOTIDE SEQUENCE</scope>
</reference>
<organism evidence="8">
    <name type="scientific">uncultured Gemmatimonadales bacterium HF0770_11C06</name>
    <dbReference type="NCBI Taxonomy" id="723616"/>
    <lineage>
        <taxon>Bacteria</taxon>
        <taxon>Pseudomonadati</taxon>
        <taxon>Gemmatimonadota</taxon>
        <taxon>Gemmatimonadia</taxon>
        <taxon>Gemmatimonadales</taxon>
        <taxon>environmental samples</taxon>
    </lineage>
</organism>
<comment type="similarity">
    <text evidence="1">Belongs to the 'phage' integrase family.</text>
</comment>
<dbReference type="GO" id="GO:0006310">
    <property type="term" value="P:DNA recombination"/>
    <property type="evidence" value="ECO:0007669"/>
    <property type="project" value="UniProtKB-KW"/>
</dbReference>
<name>E7C6Y3_9BACT</name>
<keyword evidence="4" id="KW-0233">DNA recombination</keyword>
<dbReference type="InterPro" id="IPR002104">
    <property type="entry name" value="Integrase_catalytic"/>
</dbReference>
<dbReference type="PANTHER" id="PTHR30349">
    <property type="entry name" value="PHAGE INTEGRASE-RELATED"/>
    <property type="match status" value="1"/>
</dbReference>
<evidence type="ECO:0000259" key="6">
    <source>
        <dbReference type="PROSITE" id="PS51898"/>
    </source>
</evidence>
<keyword evidence="3 5" id="KW-0238">DNA-binding</keyword>
<dbReference type="Gene3D" id="1.10.443.10">
    <property type="entry name" value="Intergrase catalytic core"/>
    <property type="match status" value="1"/>
</dbReference>
<dbReference type="EMBL" id="GU568008">
    <property type="protein sequence ID" value="ADI23207.1"/>
    <property type="molecule type" value="Genomic_DNA"/>
</dbReference>
<evidence type="ECO:0000256" key="1">
    <source>
        <dbReference type="ARBA" id="ARBA00008857"/>
    </source>
</evidence>
<dbReference type="InterPro" id="IPR050090">
    <property type="entry name" value="Tyrosine_recombinase_XerCD"/>
</dbReference>
<sequence>MLARFVATVGDKRLDQVTTFDVERWKTVRAKQVRKSTVNRELNIVRGCFSRAVEWKRLVKSPMATVKPFRVENTRLRVLSPDEIRVVLTEAPQDLALIARVTLEGLLRVSEVLSLMRSDIQRDYLVVTHTKNNKVRKVPISSDLRRALLARTHQSGYVFGETRYQGHPATQSTVTQAFRRVMARLGIANASHHTLRHTGASSMLADGISVRVVQEIGGWRSLRMLERYTHPTDAETRRAVASASRLTGVGTKTGTKSISPKPSERRVALKWMMAGKLEWRPQRDSNPCLSLERAIS</sequence>
<evidence type="ECO:0000259" key="7">
    <source>
        <dbReference type="PROSITE" id="PS51900"/>
    </source>
</evidence>
<dbReference type="AlphaFoldDB" id="E7C6Y3"/>
<keyword evidence="2" id="KW-0229">DNA integration</keyword>
<dbReference type="InterPro" id="IPR010998">
    <property type="entry name" value="Integrase_recombinase_N"/>
</dbReference>
<dbReference type="SUPFAM" id="SSF56349">
    <property type="entry name" value="DNA breaking-rejoining enzymes"/>
    <property type="match status" value="1"/>
</dbReference>
<evidence type="ECO:0000256" key="5">
    <source>
        <dbReference type="PROSITE-ProRule" id="PRU01248"/>
    </source>
</evidence>